<protein>
    <submittedName>
        <fullName evidence="1">Predicted protein</fullName>
    </submittedName>
</protein>
<dbReference type="VEuPathDB" id="AmoebaDB:NAEGRDRAFT_67769"/>
<gene>
    <name evidence="1" type="ORF">NAEGRDRAFT_67769</name>
</gene>
<dbReference type="KEGG" id="ngr:NAEGRDRAFT_67769"/>
<accession>D2VFW6</accession>
<dbReference type="AlphaFoldDB" id="D2VFW6"/>
<organism evidence="2">
    <name type="scientific">Naegleria gruberi</name>
    <name type="common">Amoeba</name>
    <dbReference type="NCBI Taxonomy" id="5762"/>
    <lineage>
        <taxon>Eukaryota</taxon>
        <taxon>Discoba</taxon>
        <taxon>Heterolobosea</taxon>
        <taxon>Tetramitia</taxon>
        <taxon>Eutetramitia</taxon>
        <taxon>Vahlkampfiidae</taxon>
        <taxon>Naegleria</taxon>
    </lineage>
</organism>
<dbReference type="InParanoid" id="D2VFW6"/>
<evidence type="ECO:0000313" key="2">
    <source>
        <dbReference type="Proteomes" id="UP000006671"/>
    </source>
</evidence>
<dbReference type="GeneID" id="8848136"/>
<name>D2VFW6_NAEGR</name>
<evidence type="ECO:0000313" key="1">
    <source>
        <dbReference type="EMBL" id="EFC44153.1"/>
    </source>
</evidence>
<dbReference type="RefSeq" id="XP_002676897.1">
    <property type="nucleotide sequence ID" value="XM_002676851.1"/>
</dbReference>
<dbReference type="EMBL" id="GG738869">
    <property type="protein sequence ID" value="EFC44153.1"/>
    <property type="molecule type" value="Genomic_DNA"/>
</dbReference>
<reference evidence="1 2" key="1">
    <citation type="journal article" date="2010" name="Cell">
        <title>The genome of Naegleria gruberi illuminates early eukaryotic versatility.</title>
        <authorList>
            <person name="Fritz-Laylin L.K."/>
            <person name="Prochnik S.E."/>
            <person name="Ginger M.L."/>
            <person name="Dacks J.B."/>
            <person name="Carpenter M.L."/>
            <person name="Field M.C."/>
            <person name="Kuo A."/>
            <person name="Paredez A."/>
            <person name="Chapman J."/>
            <person name="Pham J."/>
            <person name="Shu S."/>
            <person name="Neupane R."/>
            <person name="Cipriano M."/>
            <person name="Mancuso J."/>
            <person name="Tu H."/>
            <person name="Salamov A."/>
            <person name="Lindquist E."/>
            <person name="Shapiro H."/>
            <person name="Lucas S."/>
            <person name="Grigoriev I.V."/>
            <person name="Cande W.Z."/>
            <person name="Fulton C."/>
            <person name="Rokhsar D.S."/>
            <person name="Dawson S.C."/>
        </authorList>
    </citation>
    <scope>NUCLEOTIDE SEQUENCE [LARGE SCALE GENOMIC DNA]</scope>
    <source>
        <strain evidence="1 2">NEG-M</strain>
    </source>
</reference>
<sequence length="294" mass="34438">MDEKTTLSLIDFKPHHPDLGKFLIKKLREPSKKIFSLKFENVDTLKLNGNTFYSQVNHQYKVLIVGQGESLVFLDLESRKELFKYTFDHSVYYFEIHGDDLFITFSSNHLVRFNFQKIYNRKPLSECKIWQSHPFKYIWGFSIWKNLIHVCDFDEQDIFILDYNTGANVERGNLPKTDKAANITFSSLNEMYICGLGFLEVYTLNDNNNWIIKKRYDQLTGRGSQGFYSLFYEEGSQRVFLTDSNRKVLIFDRDLTLQQTYESKNSGAYGIHIDSSTGYCYLCDNSAALLCIFK</sequence>
<keyword evidence="2" id="KW-1185">Reference proteome</keyword>
<dbReference type="Proteomes" id="UP000006671">
    <property type="component" value="Unassembled WGS sequence"/>
</dbReference>
<proteinExistence type="predicted"/>
<dbReference type="SUPFAM" id="SSF50969">
    <property type="entry name" value="YVTN repeat-like/Quinoprotein amine dehydrogenase"/>
    <property type="match status" value="1"/>
</dbReference>
<dbReference type="InterPro" id="IPR011044">
    <property type="entry name" value="Quino_amine_DH_bsu"/>
</dbReference>